<reference evidence="2 3" key="1">
    <citation type="submission" date="2023-03" db="EMBL/GenBank/DDBJ databases">
        <authorList>
            <person name="Kaur S."/>
            <person name="Espinosa-Saiz D."/>
            <person name="Velazquez E."/>
            <person name="Menendez E."/>
            <person name="diCenzo G.C."/>
        </authorList>
    </citation>
    <scope>NUCLEOTIDE SEQUENCE [LARGE SCALE GENOMIC DNA]</scope>
    <source>
        <strain evidence="2 3">LMG 27395</strain>
    </source>
</reference>
<feature type="transmembrane region" description="Helical" evidence="1">
    <location>
        <begin position="21"/>
        <end position="50"/>
    </location>
</feature>
<keyword evidence="1" id="KW-0812">Transmembrane</keyword>
<protein>
    <recommendedName>
        <fullName evidence="4">Transmembrane protein</fullName>
    </recommendedName>
</protein>
<sequence length="96" mass="10205">MKPEHRPVMTPEAAGRDLRQTLYWVAVSALCGMLVGAAVAGALIWLNIGAVATHIARATNPFLAVVTVAIPFTLLFGGAAAASSVALLRYRRKFTR</sequence>
<keyword evidence="1" id="KW-0472">Membrane</keyword>
<name>A0ABY8CR88_9HYPH</name>
<evidence type="ECO:0008006" key="4">
    <source>
        <dbReference type="Google" id="ProtNLM"/>
    </source>
</evidence>
<feature type="transmembrane region" description="Helical" evidence="1">
    <location>
        <begin position="62"/>
        <end position="88"/>
    </location>
</feature>
<dbReference type="Proteomes" id="UP001235547">
    <property type="component" value="Chromosome 2"/>
</dbReference>
<accession>A0ABY8CR88</accession>
<evidence type="ECO:0000313" key="2">
    <source>
        <dbReference type="EMBL" id="WEX79825.1"/>
    </source>
</evidence>
<dbReference type="RefSeq" id="WP_280730526.1">
    <property type="nucleotide sequence ID" value="NZ_CP120367.1"/>
</dbReference>
<evidence type="ECO:0000313" key="3">
    <source>
        <dbReference type="Proteomes" id="UP001235547"/>
    </source>
</evidence>
<proteinExistence type="predicted"/>
<organism evidence="2 3">
    <name type="scientific">Sinorhizobium numidicum</name>
    <dbReference type="NCBI Taxonomy" id="680248"/>
    <lineage>
        <taxon>Bacteria</taxon>
        <taxon>Pseudomonadati</taxon>
        <taxon>Pseudomonadota</taxon>
        <taxon>Alphaproteobacteria</taxon>
        <taxon>Hyphomicrobiales</taxon>
        <taxon>Rhizobiaceae</taxon>
        <taxon>Sinorhizobium/Ensifer group</taxon>
        <taxon>Sinorhizobium</taxon>
    </lineage>
</organism>
<keyword evidence="3" id="KW-1185">Reference proteome</keyword>
<gene>
    <name evidence="2" type="ORF">PYH38_001186</name>
</gene>
<keyword evidence="1" id="KW-1133">Transmembrane helix</keyword>
<evidence type="ECO:0000256" key="1">
    <source>
        <dbReference type="SAM" id="Phobius"/>
    </source>
</evidence>
<dbReference type="EMBL" id="CP120370">
    <property type="protein sequence ID" value="WEX79825.1"/>
    <property type="molecule type" value="Genomic_DNA"/>
</dbReference>